<keyword evidence="8" id="KW-0648">Protein biosynthesis</keyword>
<dbReference type="Pfam" id="PF03147">
    <property type="entry name" value="FDX-ACB"/>
    <property type="match status" value="1"/>
</dbReference>
<evidence type="ECO:0000256" key="3">
    <source>
        <dbReference type="ARBA" id="ARBA00022598"/>
    </source>
</evidence>
<evidence type="ECO:0000259" key="10">
    <source>
        <dbReference type="PROSITE" id="PS51447"/>
    </source>
</evidence>
<keyword evidence="6" id="KW-0067">ATP-binding</keyword>
<dbReference type="SUPFAM" id="SSF54991">
    <property type="entry name" value="Anticodon-binding domain of PheRS"/>
    <property type="match status" value="1"/>
</dbReference>
<dbReference type="GO" id="GO:0006432">
    <property type="term" value="P:phenylalanyl-tRNA aminoacylation"/>
    <property type="evidence" value="ECO:0007669"/>
    <property type="project" value="InterPro"/>
</dbReference>
<dbReference type="InterPro" id="IPR041616">
    <property type="entry name" value="PheRS_beta_core"/>
</dbReference>
<name>A0A1Z1MCT3_9FLOR</name>
<keyword evidence="3 12" id="KW-0436">Ligase</keyword>
<protein>
    <recommendedName>
        <fullName evidence="2">phenylalanine--tRNA ligase</fullName>
        <ecNumber evidence="2">6.1.1.20</ecNumber>
    </recommendedName>
</protein>
<feature type="domain" description="FDX-ACB" evidence="10">
    <location>
        <begin position="560"/>
        <end position="649"/>
    </location>
</feature>
<reference evidence="12" key="1">
    <citation type="journal article" date="2017" name="J. Phycol.">
        <title>Analysis of chloroplast genomes and a supermatrix inform reclassification of the Rhodomelaceae (Rhodophyta).</title>
        <authorList>
            <person name="Diaz-Tapia P."/>
            <person name="Maggs C.A."/>
            <person name="West J.A."/>
            <person name="Verbruggen H."/>
        </authorList>
    </citation>
    <scope>NUCLEOTIDE SEQUENCE</scope>
    <source>
        <strain evidence="12">PD620</strain>
    </source>
</reference>
<dbReference type="InterPro" id="IPR036690">
    <property type="entry name" value="Fdx_antiC-bd_sf"/>
</dbReference>
<dbReference type="PROSITE" id="PS51447">
    <property type="entry name" value="FDX_ACB"/>
    <property type="match status" value="1"/>
</dbReference>
<dbReference type="EC" id="6.1.1.20" evidence="2"/>
<dbReference type="SUPFAM" id="SSF46955">
    <property type="entry name" value="Putative DNA-binding domain"/>
    <property type="match status" value="2"/>
</dbReference>
<dbReference type="SMART" id="SM00874">
    <property type="entry name" value="B5"/>
    <property type="match status" value="1"/>
</dbReference>
<geneLocation type="chloroplast" evidence="12"/>
<proteinExistence type="predicted"/>
<dbReference type="InterPro" id="IPR020825">
    <property type="entry name" value="Phe-tRNA_synthase-like_B3/B4"/>
</dbReference>
<dbReference type="GO" id="GO:0005524">
    <property type="term" value="F:ATP binding"/>
    <property type="evidence" value="ECO:0007669"/>
    <property type="project" value="UniProtKB-KW"/>
</dbReference>
<evidence type="ECO:0000256" key="8">
    <source>
        <dbReference type="ARBA" id="ARBA00022917"/>
    </source>
</evidence>
<dbReference type="InterPro" id="IPR005121">
    <property type="entry name" value="Fdx_antiC-bd"/>
</dbReference>
<keyword evidence="4" id="KW-0479">Metal-binding</keyword>
<keyword evidence="9" id="KW-0030">Aminoacyl-tRNA synthetase</keyword>
<comment type="cofactor">
    <cofactor evidence="1">
        <name>Mg(2+)</name>
        <dbReference type="ChEBI" id="CHEBI:18420"/>
    </cofactor>
</comment>
<keyword evidence="12" id="KW-0150">Chloroplast</keyword>
<keyword evidence="7" id="KW-0460">Magnesium</keyword>
<dbReference type="AlphaFoldDB" id="A0A1Z1MCT3"/>
<evidence type="ECO:0000256" key="6">
    <source>
        <dbReference type="ARBA" id="ARBA00022840"/>
    </source>
</evidence>
<dbReference type="SMART" id="SM00896">
    <property type="entry name" value="FDX-ACB"/>
    <property type="match status" value="1"/>
</dbReference>
<keyword evidence="5" id="KW-0547">Nucleotide-binding</keyword>
<accession>A0A1Z1MCT3</accession>
<dbReference type="InterPro" id="IPR005147">
    <property type="entry name" value="tRNA_synthase_B5-dom"/>
</dbReference>
<dbReference type="GO" id="GO:0000287">
    <property type="term" value="F:magnesium ion binding"/>
    <property type="evidence" value="ECO:0007669"/>
    <property type="project" value="InterPro"/>
</dbReference>
<evidence type="ECO:0000256" key="5">
    <source>
        <dbReference type="ARBA" id="ARBA00022741"/>
    </source>
</evidence>
<dbReference type="GO" id="GO:0003723">
    <property type="term" value="F:RNA binding"/>
    <property type="evidence" value="ECO:0007669"/>
    <property type="project" value="InterPro"/>
</dbReference>
<evidence type="ECO:0000256" key="4">
    <source>
        <dbReference type="ARBA" id="ARBA00022723"/>
    </source>
</evidence>
<sequence>MKFSWKLINCFIDIEHIEPKTLEEKLALSGIEVEEIKEIVEIEDKIIDASVTANRKDIQSIISLSKEIGIIINNKLKINPIRNFGNLNNYNHKNSEINNSIQLSINEIKNIHCNETPKWINKYLKLYNIHSSNIIHSIQKYIEIKWGQTFYILNKNEALSRLNLLNNNKFIYESIALNYDNDSKFLVFSEHNIKHNAINRDNNNYSEYYFNSYLDTIKTLSTFTQCRLGKLYCLFKTKHQDKYKQTIKINTESINTILGKLTSKSFKYISNRSLLYNLNRLNLIPKYNPLTKEFLVQIPRERTNDLYRTIDIIEEIGRIKGYHHFLHKLHKYNTKGKIDKTSIKIKQIRKILRQFGLNEVINCCLVNNKFQNNNVKLYNPITQEQCELRNNILEGLINNYIYNIKQQNNEDGIEIFEIGKIFQKKSVNNYVEAIHLGGLIYNNNFIRESWCEESSNPSFFHLKGFIETLIEQLNLRAFLKIIESNNENIDIHKNFFHSTKNIGIYKENTQELIGILGEINPIYINKLNDNKVYVFELNINQLDISTNKNYHLHYRAVPYSTYPSVTRDISIKINKTRNIKSIQELFSRDHNSLIESIKVFNEYLHKESNMRSISLRIKYESKERTLNNKDIEKIDKEIYDLLSQFESKT</sequence>
<dbReference type="InterPro" id="IPR009061">
    <property type="entry name" value="DNA-bd_dom_put_sf"/>
</dbReference>
<dbReference type="InterPro" id="IPR045864">
    <property type="entry name" value="aa-tRNA-synth_II/BPL/LPL"/>
</dbReference>
<evidence type="ECO:0000256" key="9">
    <source>
        <dbReference type="ARBA" id="ARBA00023146"/>
    </source>
</evidence>
<dbReference type="EMBL" id="MF101429">
    <property type="protein sequence ID" value="ARW63820.1"/>
    <property type="molecule type" value="Genomic_DNA"/>
</dbReference>
<dbReference type="Gene3D" id="3.30.56.10">
    <property type="match status" value="2"/>
</dbReference>
<dbReference type="Gene3D" id="3.30.930.10">
    <property type="entry name" value="Bira Bifunctional Protein, Domain 2"/>
    <property type="match status" value="1"/>
</dbReference>
<dbReference type="SUPFAM" id="SSF55681">
    <property type="entry name" value="Class II aaRS and biotin synthetases"/>
    <property type="match status" value="1"/>
</dbReference>
<dbReference type="PROSITE" id="PS51483">
    <property type="entry name" value="B5"/>
    <property type="match status" value="1"/>
</dbReference>
<dbReference type="Gene3D" id="3.30.70.380">
    <property type="entry name" value="Ferrodoxin-fold anticodon-binding domain"/>
    <property type="match status" value="1"/>
</dbReference>
<organism evidence="12">
    <name type="scientific">Chondria sp.</name>
    <name type="common">in: red algae</name>
    <dbReference type="NCBI Taxonomy" id="1982705"/>
    <lineage>
        <taxon>Eukaryota</taxon>
        <taxon>Rhodophyta</taxon>
        <taxon>Florideophyceae</taxon>
        <taxon>Rhodymeniophycidae</taxon>
        <taxon>Ceramiales</taxon>
        <taxon>Rhodomelaceae</taxon>
        <taxon>Chondrieae</taxon>
        <taxon>Chondria</taxon>
    </lineage>
</organism>
<feature type="domain" description="B5" evidence="11">
    <location>
        <begin position="242"/>
        <end position="327"/>
    </location>
</feature>
<dbReference type="GO" id="GO:0004826">
    <property type="term" value="F:phenylalanine-tRNA ligase activity"/>
    <property type="evidence" value="ECO:0007669"/>
    <property type="project" value="UniProtKB-EC"/>
</dbReference>
<dbReference type="Pfam" id="PF17759">
    <property type="entry name" value="tRNA_synthFbeta"/>
    <property type="match status" value="1"/>
</dbReference>
<keyword evidence="12" id="KW-0934">Plastid</keyword>
<gene>
    <name evidence="12" type="primary">syfB</name>
</gene>
<evidence type="ECO:0000313" key="12">
    <source>
        <dbReference type="EMBL" id="ARW63820.1"/>
    </source>
</evidence>
<evidence type="ECO:0000259" key="11">
    <source>
        <dbReference type="PROSITE" id="PS51483"/>
    </source>
</evidence>
<dbReference type="Gene3D" id="3.50.40.10">
    <property type="entry name" value="Phenylalanyl-trna Synthetase, Chain B, domain 3"/>
    <property type="match status" value="1"/>
</dbReference>
<evidence type="ECO:0000256" key="7">
    <source>
        <dbReference type="ARBA" id="ARBA00022842"/>
    </source>
</evidence>
<evidence type="ECO:0000256" key="2">
    <source>
        <dbReference type="ARBA" id="ARBA00012814"/>
    </source>
</evidence>
<evidence type="ECO:0000256" key="1">
    <source>
        <dbReference type="ARBA" id="ARBA00001946"/>
    </source>
</evidence>